<dbReference type="Proteomes" id="UP000242715">
    <property type="component" value="Unassembled WGS sequence"/>
</dbReference>
<protein>
    <submittedName>
        <fullName evidence="1">Uncharacterized protein</fullName>
    </submittedName>
</protein>
<organism evidence="1 2">
    <name type="scientific">Trifolium subterraneum</name>
    <name type="common">Subterranean clover</name>
    <dbReference type="NCBI Taxonomy" id="3900"/>
    <lineage>
        <taxon>Eukaryota</taxon>
        <taxon>Viridiplantae</taxon>
        <taxon>Streptophyta</taxon>
        <taxon>Embryophyta</taxon>
        <taxon>Tracheophyta</taxon>
        <taxon>Spermatophyta</taxon>
        <taxon>Magnoliopsida</taxon>
        <taxon>eudicotyledons</taxon>
        <taxon>Gunneridae</taxon>
        <taxon>Pentapetalae</taxon>
        <taxon>rosids</taxon>
        <taxon>fabids</taxon>
        <taxon>Fabales</taxon>
        <taxon>Fabaceae</taxon>
        <taxon>Papilionoideae</taxon>
        <taxon>50 kb inversion clade</taxon>
        <taxon>NPAAA clade</taxon>
        <taxon>Hologalegina</taxon>
        <taxon>IRL clade</taxon>
        <taxon>Trifolieae</taxon>
        <taxon>Trifolium</taxon>
    </lineage>
</organism>
<name>A0A2Z6MGV2_TRISU</name>
<evidence type="ECO:0000313" key="2">
    <source>
        <dbReference type="Proteomes" id="UP000242715"/>
    </source>
</evidence>
<dbReference type="AlphaFoldDB" id="A0A2Z6MGV2"/>
<sequence>MFKGLVGGGKKIKDMLRVIWFANVFVTWKARNAVNGFAIGLQPKMVLKGIKKTPTIMRQTLLEHPT</sequence>
<proteinExistence type="predicted"/>
<keyword evidence="2" id="KW-1185">Reference proteome</keyword>
<evidence type="ECO:0000313" key="1">
    <source>
        <dbReference type="EMBL" id="GAU29073.1"/>
    </source>
</evidence>
<reference evidence="2" key="1">
    <citation type="journal article" date="2017" name="Front. Plant Sci.">
        <title>Climate Clever Clovers: New Paradigm to Reduce the Environmental Footprint of Ruminants by Breeding Low Methanogenic Forages Utilizing Haplotype Variation.</title>
        <authorList>
            <person name="Kaur P."/>
            <person name="Appels R."/>
            <person name="Bayer P.E."/>
            <person name="Keeble-Gagnere G."/>
            <person name="Wang J."/>
            <person name="Hirakawa H."/>
            <person name="Shirasawa K."/>
            <person name="Vercoe P."/>
            <person name="Stefanova K."/>
            <person name="Durmic Z."/>
            <person name="Nichols P."/>
            <person name="Revell C."/>
            <person name="Isobe S.N."/>
            <person name="Edwards D."/>
            <person name="Erskine W."/>
        </authorList>
    </citation>
    <scope>NUCLEOTIDE SEQUENCE [LARGE SCALE GENOMIC DNA]</scope>
    <source>
        <strain evidence="2">cv. Daliak</strain>
    </source>
</reference>
<gene>
    <name evidence="1" type="ORF">TSUD_278290</name>
</gene>
<dbReference type="EMBL" id="DF973387">
    <property type="protein sequence ID" value="GAU29073.1"/>
    <property type="molecule type" value="Genomic_DNA"/>
</dbReference>
<accession>A0A2Z6MGV2</accession>